<accession>A0A485KST0</accession>
<dbReference type="AlphaFoldDB" id="A0A485KST0"/>
<dbReference type="GO" id="GO:0046872">
    <property type="term" value="F:metal ion binding"/>
    <property type="evidence" value="ECO:0007669"/>
    <property type="project" value="InterPro"/>
</dbReference>
<dbReference type="EMBL" id="CAADRA010005281">
    <property type="protein sequence ID" value="VFT88091.1"/>
    <property type="molecule type" value="Genomic_DNA"/>
</dbReference>
<dbReference type="PANTHER" id="PTHR34795:SF1">
    <property type="entry name" value="NEMATODE RESISTANCE PROTEIN-LIKE HSPRO1"/>
    <property type="match status" value="1"/>
</dbReference>
<keyword evidence="3" id="KW-1185">Reference proteome</keyword>
<dbReference type="PANTHER" id="PTHR34795">
    <property type="entry name" value="NEMATODE RESISTANCE PROTEIN-LIKE HSPRO1"/>
    <property type="match status" value="1"/>
</dbReference>
<dbReference type="SUPFAM" id="SSF140959">
    <property type="entry name" value="Indolic compounds 2,3-dioxygenase-like"/>
    <property type="match status" value="1"/>
</dbReference>
<dbReference type="InterPro" id="IPR037217">
    <property type="entry name" value="Trp/Indoleamine_2_3_dOase-like"/>
</dbReference>
<dbReference type="Gene3D" id="1.20.58.480">
    <property type="match status" value="1"/>
</dbReference>
<protein>
    <submittedName>
        <fullName evidence="2">Aste57867_11225 protein</fullName>
    </submittedName>
</protein>
<dbReference type="GO" id="GO:0020037">
    <property type="term" value="F:heme binding"/>
    <property type="evidence" value="ECO:0007669"/>
    <property type="project" value="InterPro"/>
</dbReference>
<reference evidence="1" key="2">
    <citation type="submission" date="2019-06" db="EMBL/GenBank/DDBJ databases">
        <title>Genomics analysis of Aphanomyces spp. identifies a new class of oomycete effector associated with host adaptation.</title>
        <authorList>
            <person name="Gaulin E."/>
        </authorList>
    </citation>
    <scope>NUCLEOTIDE SEQUENCE</scope>
    <source>
        <strain evidence="1">CBS 578.67</strain>
    </source>
</reference>
<sequence length="571" mass="63335">MAVTTDTSSSTHPSDDIKTCPFATSKAPIDLPCSYATMASKNWRKVSTSATLAEYATYLGGLPRSPYAAYIRLLELEKTWGLWSLRAATPMPADPFPSLLQPAASTTTTMPPAPLYRLAPAMSSIEITLRMALDFLDVNLPALHDPSSAPFRTHRPYVQHQTRMDALLRNLTAQASMLRMLIDLDDVGDDAAAAYLLTSTTSLETLGQSQAWYWQHTHPSLSPKSFLARVSAQIHAQFADLPFGLGVFCDSHSLHLPYDAVVAPAFIRTHACQSEAEFAEDHFFTTVHQICEAWCCVMERQLDAAQDDIDALSLVFDAVETPRRLQRIARRYRFCSIVWEFLIDHTTMLTEMDMCDYHSLRVLLHGASGGQSVRMRQLKRRISHLLPLIPAALEVSVQPTYAAVDGFFNPADWLDLMQLLAHVRSSEKDEANDALVAHIQQLFAHQASPACHVTGVVQAVQTLENNVRRFYFGHQYMAIMVLGGGTRGTEDFTMKMLERTWKDPKRYLSCEQAKTQLSDAMEAMVIENDNDAKGKLVQKLVKASKARHASHKAKAAGCPHATAAVLSPTSA</sequence>
<dbReference type="EMBL" id="VJMH01005260">
    <property type="protein sequence ID" value="KAF0698129.1"/>
    <property type="molecule type" value="Genomic_DNA"/>
</dbReference>
<organism evidence="2 3">
    <name type="scientific">Aphanomyces stellatus</name>
    <dbReference type="NCBI Taxonomy" id="120398"/>
    <lineage>
        <taxon>Eukaryota</taxon>
        <taxon>Sar</taxon>
        <taxon>Stramenopiles</taxon>
        <taxon>Oomycota</taxon>
        <taxon>Saprolegniomycetes</taxon>
        <taxon>Saprolegniales</taxon>
        <taxon>Verrucalvaceae</taxon>
        <taxon>Aphanomyces</taxon>
    </lineage>
</organism>
<evidence type="ECO:0000313" key="3">
    <source>
        <dbReference type="Proteomes" id="UP000332933"/>
    </source>
</evidence>
<evidence type="ECO:0000313" key="2">
    <source>
        <dbReference type="EMBL" id="VFT88091.1"/>
    </source>
</evidence>
<proteinExistence type="predicted"/>
<dbReference type="OrthoDB" id="188455at2759"/>
<dbReference type="Proteomes" id="UP000332933">
    <property type="component" value="Unassembled WGS sequence"/>
</dbReference>
<dbReference type="GO" id="GO:0019441">
    <property type="term" value="P:L-tryptophan catabolic process to kynurenine"/>
    <property type="evidence" value="ECO:0007669"/>
    <property type="project" value="InterPro"/>
</dbReference>
<reference evidence="2 3" key="1">
    <citation type="submission" date="2019-03" db="EMBL/GenBank/DDBJ databases">
        <authorList>
            <person name="Gaulin E."/>
            <person name="Dumas B."/>
        </authorList>
    </citation>
    <scope>NUCLEOTIDE SEQUENCE [LARGE SCALE GENOMIC DNA]</scope>
    <source>
        <strain evidence="2">CBS 568.67</strain>
    </source>
</reference>
<gene>
    <name evidence="2" type="primary">Aste57867_11225</name>
    <name evidence="1" type="ORF">As57867_011183</name>
    <name evidence="2" type="ORF">ASTE57867_11225</name>
</gene>
<name>A0A485KST0_9STRA</name>
<evidence type="ECO:0000313" key="1">
    <source>
        <dbReference type="EMBL" id="KAF0698129.1"/>
    </source>
</evidence>
<dbReference type="InterPro" id="IPR038759">
    <property type="entry name" value="HSPRO1/HSPRO2"/>
</dbReference>